<dbReference type="UniPathway" id="UPA00056">
    <property type="reaction ID" value="UER00093"/>
</dbReference>
<dbReference type="InterPro" id="IPR003526">
    <property type="entry name" value="MECDP_synthase"/>
</dbReference>
<dbReference type="PANTHER" id="PTHR32125:SF4">
    <property type="entry name" value="2-C-METHYL-D-ERYTHRITOL 4-PHOSPHATE CYTIDYLYLTRANSFERASE, CHLOROPLASTIC"/>
    <property type="match status" value="1"/>
</dbReference>
<dbReference type="Gene3D" id="3.30.1330.50">
    <property type="entry name" value="2-C-methyl-D-erythritol 2,4-cyclodiphosphate synthase"/>
    <property type="match status" value="1"/>
</dbReference>
<comment type="pathway">
    <text evidence="3">Isoprenoid biosynthesis; isopentenyl diphosphate biosynthesis via DXP pathway; isopentenyl diphosphate from 1-deoxy-D-xylulose 5-phosphate: step 4/6.</text>
</comment>
<dbReference type="InterPro" id="IPR018294">
    <property type="entry name" value="ISPD_synthase_CS"/>
</dbReference>
<dbReference type="Pfam" id="PF01128">
    <property type="entry name" value="IspD"/>
    <property type="match status" value="1"/>
</dbReference>
<evidence type="ECO:0000256" key="11">
    <source>
        <dbReference type="ARBA" id="ARBA00023268"/>
    </source>
</evidence>
<evidence type="ECO:0000256" key="5">
    <source>
        <dbReference type="ARBA" id="ARBA00009789"/>
    </source>
</evidence>
<dbReference type="EC" id="4.6.1.12" evidence="14"/>
<feature type="compositionally biased region" description="Basic and acidic residues" evidence="12">
    <location>
        <begin position="1"/>
        <end position="16"/>
    </location>
</feature>
<feature type="region of interest" description="Disordered" evidence="12">
    <location>
        <begin position="1"/>
        <end position="21"/>
    </location>
</feature>
<dbReference type="InterPro" id="IPR034683">
    <property type="entry name" value="IspD/TarI"/>
</dbReference>
<dbReference type="SUPFAM" id="SSF53448">
    <property type="entry name" value="Nucleotide-diphospho-sugar transferases"/>
    <property type="match status" value="1"/>
</dbReference>
<dbReference type="SUPFAM" id="SSF69765">
    <property type="entry name" value="IpsF-like"/>
    <property type="match status" value="1"/>
</dbReference>
<dbReference type="GO" id="GO:0008685">
    <property type="term" value="F:2-C-methyl-D-erythritol 2,4-cyclodiphosphate synthase activity"/>
    <property type="evidence" value="ECO:0007669"/>
    <property type="project" value="UniProtKB-EC"/>
</dbReference>
<evidence type="ECO:0000256" key="2">
    <source>
        <dbReference type="ARBA" id="ARBA00001968"/>
    </source>
</evidence>
<dbReference type="GO" id="GO:0046872">
    <property type="term" value="F:metal ion binding"/>
    <property type="evidence" value="ECO:0007669"/>
    <property type="project" value="UniProtKB-KW"/>
</dbReference>
<feature type="domain" description="2-C-methyl-D-erythritol 2,4-cyclodiphosphate synthase" evidence="13">
    <location>
        <begin position="254"/>
        <end position="407"/>
    </location>
</feature>
<dbReference type="PROSITE" id="PS01295">
    <property type="entry name" value="ISPD"/>
    <property type="match status" value="1"/>
</dbReference>
<dbReference type="FunFam" id="3.30.1330.50:FF:000001">
    <property type="entry name" value="2-C-methyl-D-erythritol 2,4-cyclodiphosphate synthase"/>
    <property type="match status" value="1"/>
</dbReference>
<evidence type="ECO:0000256" key="9">
    <source>
        <dbReference type="ARBA" id="ARBA00023229"/>
    </source>
</evidence>
<dbReference type="InterPro" id="IPR020555">
    <property type="entry name" value="MECDP_synthase_CS"/>
</dbReference>
<dbReference type="CDD" id="cd00554">
    <property type="entry name" value="MECDP_synthase"/>
    <property type="match status" value="1"/>
</dbReference>
<evidence type="ECO:0000256" key="10">
    <source>
        <dbReference type="ARBA" id="ARBA00023239"/>
    </source>
</evidence>
<dbReference type="InterPro" id="IPR001228">
    <property type="entry name" value="IspD"/>
</dbReference>
<dbReference type="HAMAP" id="MF_00107">
    <property type="entry name" value="IspF"/>
    <property type="match status" value="1"/>
</dbReference>
<comment type="similarity">
    <text evidence="5">Belongs to the IspD/TarI cytidylyltransferase family. IspD subfamily.</text>
</comment>
<reference evidence="14" key="1">
    <citation type="submission" date="2018-06" db="EMBL/GenBank/DDBJ databases">
        <authorList>
            <person name="Zhirakovskaya E."/>
        </authorList>
    </citation>
    <scope>NUCLEOTIDE SEQUENCE</scope>
</reference>
<evidence type="ECO:0000256" key="3">
    <source>
        <dbReference type="ARBA" id="ARBA00004709"/>
    </source>
</evidence>
<dbReference type="NCBIfam" id="TIGR00151">
    <property type="entry name" value="ispF"/>
    <property type="match status" value="1"/>
</dbReference>
<keyword evidence="9" id="KW-0414">Isoprene biosynthesis</keyword>
<sequence>MPAERRQKTRDGRQRPDPSGAIPAAAIIPAAGLGSRMGSARPKQFLEIAGTPLLVHTLRAFLALPEIKAVVVAVPPEHGSETAELLRRYLSPGQVARLILTAGGATRQESVRAGLNVLPPEIDLVLVHDGARPLVGGEIIRRCLRGAVKSGAAIAAIPVQDTLKQVAADGEILKSVDRTGLWQAQTPQAVRTDLLKQAFARAEQDGFVGTDEASLLEHAGIAVTVVTGGEENFKITRPGDLSMAAGLCREAAVMKIGHGFDAHRLTTGRPLILGGVTIPFELGLLGHSDADVLTHALVDAILGALGAGDIGRHFPDSDQQWQGISSLKLLGLVMERVAGKGLVLGNADITVICQQPKLAPFLGAMRDRLAAVCAVGPDDVNIKATTTEQMGYTGRGEGIAAHAVVLLRPKPKNLIQDTTGCED</sequence>
<organism evidence="14">
    <name type="scientific">hydrothermal vent metagenome</name>
    <dbReference type="NCBI Taxonomy" id="652676"/>
    <lineage>
        <taxon>unclassified sequences</taxon>
        <taxon>metagenomes</taxon>
        <taxon>ecological metagenomes</taxon>
    </lineage>
</organism>
<keyword evidence="11" id="KW-0511">Multifunctional enzyme</keyword>
<comment type="cofactor">
    <cofactor evidence="2">
        <name>a divalent metal cation</name>
        <dbReference type="ChEBI" id="CHEBI:60240"/>
    </cofactor>
</comment>
<keyword evidence="7" id="KW-0548">Nucleotidyltransferase</keyword>
<evidence type="ECO:0000256" key="7">
    <source>
        <dbReference type="ARBA" id="ARBA00022695"/>
    </source>
</evidence>
<dbReference type="PANTHER" id="PTHR32125">
    <property type="entry name" value="2-C-METHYL-D-ERYTHRITOL 4-PHOSPHATE CYTIDYLYLTRANSFERASE, CHLOROPLASTIC"/>
    <property type="match status" value="1"/>
</dbReference>
<dbReference type="Gene3D" id="3.90.550.10">
    <property type="entry name" value="Spore Coat Polysaccharide Biosynthesis Protein SpsA, Chain A"/>
    <property type="match status" value="1"/>
</dbReference>
<evidence type="ECO:0000256" key="4">
    <source>
        <dbReference type="ARBA" id="ARBA00004787"/>
    </source>
</evidence>
<dbReference type="HAMAP" id="MF_01520">
    <property type="entry name" value="IspDF"/>
    <property type="match status" value="1"/>
</dbReference>
<dbReference type="PROSITE" id="PS01350">
    <property type="entry name" value="ISPF"/>
    <property type="match status" value="1"/>
</dbReference>
<evidence type="ECO:0000259" key="13">
    <source>
        <dbReference type="Pfam" id="PF02542"/>
    </source>
</evidence>
<evidence type="ECO:0000313" key="14">
    <source>
        <dbReference type="EMBL" id="VAW40288.1"/>
    </source>
</evidence>
<protein>
    <submittedName>
        <fullName evidence="14">2-C-methyl-D-erythritol 2,4-cyclodiphosphate synthase</fullName>
        <ecNumber evidence="14">4.6.1.12</ecNumber>
    </submittedName>
</protein>
<dbReference type="GO" id="GO:0050518">
    <property type="term" value="F:2-C-methyl-D-erythritol 4-phosphate cytidylyltransferase activity"/>
    <property type="evidence" value="ECO:0007669"/>
    <property type="project" value="InterPro"/>
</dbReference>
<dbReference type="InterPro" id="IPR026596">
    <property type="entry name" value="IspD/F"/>
</dbReference>
<proteinExistence type="inferred from homology"/>
<dbReference type="GO" id="GO:0019288">
    <property type="term" value="P:isopentenyl diphosphate biosynthetic process, methylerythritol 4-phosphate pathway"/>
    <property type="evidence" value="ECO:0007669"/>
    <property type="project" value="UniProtKB-UniPathway"/>
</dbReference>
<comment type="pathway">
    <text evidence="4">Isoprenoid biosynthesis; isopentenyl diphosphate biosynthesis via DXP pathway; isopentenyl diphosphate from 1-deoxy-D-xylulose 5-phosphate: step 2/6.</text>
</comment>
<dbReference type="FunFam" id="3.90.550.10:FF:000003">
    <property type="entry name" value="2-C-methyl-D-erythritol 4-phosphate cytidylyltransferase"/>
    <property type="match status" value="1"/>
</dbReference>
<keyword evidence="10 14" id="KW-0456">Lyase</keyword>
<keyword evidence="8" id="KW-0479">Metal-binding</keyword>
<keyword evidence="6" id="KW-0808">Transferase</keyword>
<dbReference type="Pfam" id="PF02542">
    <property type="entry name" value="YgbB"/>
    <property type="match status" value="1"/>
</dbReference>
<dbReference type="NCBIfam" id="TIGR00453">
    <property type="entry name" value="ispD"/>
    <property type="match status" value="1"/>
</dbReference>
<accession>A0A3B0V9F2</accession>
<dbReference type="HAMAP" id="MF_00108">
    <property type="entry name" value="IspD"/>
    <property type="match status" value="1"/>
</dbReference>
<evidence type="ECO:0000256" key="12">
    <source>
        <dbReference type="SAM" id="MobiDB-lite"/>
    </source>
</evidence>
<evidence type="ECO:0000256" key="1">
    <source>
        <dbReference type="ARBA" id="ARBA00000200"/>
    </source>
</evidence>
<dbReference type="GO" id="GO:0016114">
    <property type="term" value="P:terpenoid biosynthetic process"/>
    <property type="evidence" value="ECO:0007669"/>
    <property type="project" value="InterPro"/>
</dbReference>
<dbReference type="EMBL" id="UOEY01000099">
    <property type="protein sequence ID" value="VAW40288.1"/>
    <property type="molecule type" value="Genomic_DNA"/>
</dbReference>
<dbReference type="InterPro" id="IPR029044">
    <property type="entry name" value="Nucleotide-diphossugar_trans"/>
</dbReference>
<dbReference type="CDD" id="cd02516">
    <property type="entry name" value="CDP-ME_synthetase"/>
    <property type="match status" value="1"/>
</dbReference>
<dbReference type="InterPro" id="IPR036571">
    <property type="entry name" value="MECDP_synthase_sf"/>
</dbReference>
<dbReference type="InterPro" id="IPR050088">
    <property type="entry name" value="IspD/TarI_cytidylyltransf_bact"/>
</dbReference>
<comment type="catalytic activity">
    <reaction evidence="1">
        <text>4-CDP-2-C-methyl-D-erythritol 2-phosphate = 2-C-methyl-D-erythritol 2,4-cyclic diphosphate + CMP</text>
        <dbReference type="Rhea" id="RHEA:23864"/>
        <dbReference type="ChEBI" id="CHEBI:57919"/>
        <dbReference type="ChEBI" id="CHEBI:58483"/>
        <dbReference type="ChEBI" id="CHEBI:60377"/>
        <dbReference type="EC" id="4.6.1.12"/>
    </reaction>
</comment>
<gene>
    <name evidence="14" type="ORF">MNBD_DELTA04-1803</name>
</gene>
<name>A0A3B0V9F2_9ZZZZ</name>
<evidence type="ECO:0000256" key="6">
    <source>
        <dbReference type="ARBA" id="ARBA00022679"/>
    </source>
</evidence>
<dbReference type="AlphaFoldDB" id="A0A3B0V9F2"/>
<evidence type="ECO:0000256" key="8">
    <source>
        <dbReference type="ARBA" id="ARBA00022723"/>
    </source>
</evidence>